<feature type="transmembrane region" description="Helical" evidence="1">
    <location>
        <begin position="117"/>
        <end position="140"/>
    </location>
</feature>
<dbReference type="Proteomes" id="UP000563151">
    <property type="component" value="Unassembled WGS sequence"/>
</dbReference>
<dbReference type="RefSeq" id="WP_035146331.1">
    <property type="nucleotide sequence ID" value="NZ_JAAZWO010000003.1"/>
</dbReference>
<gene>
    <name evidence="2" type="ORF">HGG79_03430</name>
</gene>
<evidence type="ECO:0000313" key="2">
    <source>
        <dbReference type="EMBL" id="MBC2396834.1"/>
    </source>
</evidence>
<organism evidence="2 3">
    <name type="scientific">Clostridium tetanomorphum</name>
    <dbReference type="NCBI Taxonomy" id="1553"/>
    <lineage>
        <taxon>Bacteria</taxon>
        <taxon>Bacillati</taxon>
        <taxon>Bacillota</taxon>
        <taxon>Clostridia</taxon>
        <taxon>Eubacteriales</taxon>
        <taxon>Clostridiaceae</taxon>
        <taxon>Clostridium</taxon>
    </lineage>
</organism>
<evidence type="ECO:0000256" key="1">
    <source>
        <dbReference type="SAM" id="Phobius"/>
    </source>
</evidence>
<reference evidence="2 3" key="1">
    <citation type="submission" date="2020-04" db="EMBL/GenBank/DDBJ databases">
        <title>Genomic insights into acetone-butanol-ethanol (ABE) fermentation by sequencing solventogenic clostridia strains.</title>
        <authorList>
            <person name="Brown S."/>
        </authorList>
    </citation>
    <scope>NUCLEOTIDE SEQUENCE [LARGE SCALE GENOMIC DNA]</scope>
    <source>
        <strain evidence="2 3">DJ011</strain>
    </source>
</reference>
<keyword evidence="1" id="KW-0472">Membrane</keyword>
<name>A0A923IZN2_CLOTT</name>
<keyword evidence="1" id="KW-0812">Transmembrane</keyword>
<accession>A0A923IZN2</accession>
<keyword evidence="1" id="KW-1133">Transmembrane helix</keyword>
<dbReference type="EMBL" id="JAAZWO010000003">
    <property type="protein sequence ID" value="MBC2396834.1"/>
    <property type="molecule type" value="Genomic_DNA"/>
</dbReference>
<feature type="transmembrane region" description="Helical" evidence="1">
    <location>
        <begin position="88"/>
        <end position="105"/>
    </location>
</feature>
<keyword evidence="3" id="KW-1185">Reference proteome</keyword>
<proteinExistence type="predicted"/>
<dbReference type="AlphaFoldDB" id="A0A923IZN2"/>
<feature type="transmembrane region" description="Helical" evidence="1">
    <location>
        <begin position="64"/>
        <end position="82"/>
    </location>
</feature>
<protein>
    <submittedName>
        <fullName evidence="2">Uncharacterized protein</fullName>
    </submittedName>
</protein>
<evidence type="ECO:0000313" key="3">
    <source>
        <dbReference type="Proteomes" id="UP000563151"/>
    </source>
</evidence>
<sequence>MAFGWKEPKEDFDKIGINYIEVEEEQGERNVNTIFKGIREKGIIDKTDDKKHINKQNNNSLTKILKITAKVIMGIILYLIAFGEFTRATGAVTLIGGLATVYYLYFKNKKFKAKNIWIKTLVGILLAIFIFVFGICAMTYDDYEEYDEFENYQLENIQSGENKKNEIYTKIEKEKLYINTIIYNYNSKII</sequence>
<comment type="caution">
    <text evidence="2">The sequence shown here is derived from an EMBL/GenBank/DDBJ whole genome shotgun (WGS) entry which is preliminary data.</text>
</comment>